<dbReference type="EMBL" id="CP042196">
    <property type="protein sequence ID" value="QDS75110.1"/>
    <property type="molecule type" value="Genomic_DNA"/>
</dbReference>
<dbReference type="Proteomes" id="UP000316270">
    <property type="component" value="Chromosome 12"/>
</dbReference>
<evidence type="ECO:0000256" key="1">
    <source>
        <dbReference type="SAM" id="MobiDB-lite"/>
    </source>
</evidence>
<feature type="compositionally biased region" description="Basic and acidic residues" evidence="1">
    <location>
        <begin position="123"/>
        <end position="134"/>
    </location>
</feature>
<evidence type="ECO:0000313" key="2">
    <source>
        <dbReference type="EMBL" id="QDS75110.1"/>
    </source>
</evidence>
<gene>
    <name evidence="2" type="ORF">FKW77_007288</name>
</gene>
<organism evidence="2 3">
    <name type="scientific">Venturia effusa</name>
    <dbReference type="NCBI Taxonomy" id="50376"/>
    <lineage>
        <taxon>Eukaryota</taxon>
        <taxon>Fungi</taxon>
        <taxon>Dikarya</taxon>
        <taxon>Ascomycota</taxon>
        <taxon>Pezizomycotina</taxon>
        <taxon>Dothideomycetes</taxon>
        <taxon>Pleosporomycetidae</taxon>
        <taxon>Venturiales</taxon>
        <taxon>Venturiaceae</taxon>
        <taxon>Venturia</taxon>
    </lineage>
</organism>
<evidence type="ECO:0000313" key="3">
    <source>
        <dbReference type="Proteomes" id="UP000316270"/>
    </source>
</evidence>
<proteinExistence type="predicted"/>
<sequence>MSEVEQIAKKTVSKDPEIKTMRPNLPEEYEKIRDGKRVIKSPENKFRPSIKRKHDTPATIQMWLSQASKDEPFNFASWKFENPDEHENANESHLETHDPLEIFDREVVPEDHSGREANGFMDEAMKGMRSWKDS</sequence>
<dbReference type="AlphaFoldDB" id="A0A517LHK7"/>
<keyword evidence="3" id="KW-1185">Reference proteome</keyword>
<protein>
    <submittedName>
        <fullName evidence="2">Uncharacterized protein</fullName>
    </submittedName>
</protein>
<reference evidence="2 3" key="1">
    <citation type="submission" date="2019-07" db="EMBL/GenBank/DDBJ databases">
        <title>Finished genome of Venturia effusa.</title>
        <authorList>
            <person name="Young C.A."/>
            <person name="Cox M.P."/>
            <person name="Ganley A.R.D."/>
            <person name="David W.J."/>
        </authorList>
    </citation>
    <scope>NUCLEOTIDE SEQUENCE [LARGE SCALE GENOMIC DNA]</scope>
    <source>
        <strain evidence="3">albino</strain>
    </source>
</reference>
<name>A0A517LHK7_9PEZI</name>
<feature type="region of interest" description="Disordered" evidence="1">
    <location>
        <begin position="107"/>
        <end position="134"/>
    </location>
</feature>
<accession>A0A517LHK7</accession>